<feature type="domain" description="Deacetylase sirtuin-type" evidence="5">
    <location>
        <begin position="7"/>
        <end position="295"/>
    </location>
</feature>
<evidence type="ECO:0000256" key="2">
    <source>
        <dbReference type="ARBA" id="ARBA00022679"/>
    </source>
</evidence>
<feature type="binding site" evidence="4">
    <location>
        <position position="193"/>
    </location>
    <ligand>
        <name>Zn(2+)</name>
        <dbReference type="ChEBI" id="CHEBI:29105"/>
    </ligand>
</feature>
<dbReference type="InterPro" id="IPR029035">
    <property type="entry name" value="DHS-like_NAD/FAD-binding_dom"/>
</dbReference>
<dbReference type="GO" id="GO:0046872">
    <property type="term" value="F:metal ion binding"/>
    <property type="evidence" value="ECO:0007669"/>
    <property type="project" value="UniProtKB-KW"/>
</dbReference>
<dbReference type="GO" id="GO:0017136">
    <property type="term" value="F:histone deacetylase activity, NAD-dependent"/>
    <property type="evidence" value="ECO:0007669"/>
    <property type="project" value="TreeGrafter"/>
</dbReference>
<dbReference type="GO" id="GO:0005634">
    <property type="term" value="C:nucleus"/>
    <property type="evidence" value="ECO:0007669"/>
    <property type="project" value="TreeGrafter"/>
</dbReference>
<dbReference type="OrthoDB" id="424302at2759"/>
<dbReference type="Pfam" id="PF02146">
    <property type="entry name" value="SIR2"/>
    <property type="match status" value="1"/>
</dbReference>
<dbReference type="EMBL" id="FJUY01000010">
    <property type="protein sequence ID" value="CZT20858.1"/>
    <property type="molecule type" value="Genomic_DNA"/>
</dbReference>
<dbReference type="PROSITE" id="PS50305">
    <property type="entry name" value="SIRTUIN"/>
    <property type="match status" value="1"/>
</dbReference>
<keyword evidence="3" id="KW-0520">NAD</keyword>
<feature type="binding site" evidence="4">
    <location>
        <position position="190"/>
    </location>
    <ligand>
        <name>Zn(2+)</name>
        <dbReference type="ChEBI" id="CHEBI:29105"/>
    </ligand>
</feature>
<evidence type="ECO:0000256" key="1">
    <source>
        <dbReference type="ARBA" id="ARBA00006924"/>
    </source>
</evidence>
<dbReference type="PANTHER" id="PTHR11085">
    <property type="entry name" value="NAD-DEPENDENT PROTEIN DEACYLASE SIRTUIN-5, MITOCHONDRIAL-RELATED"/>
    <property type="match status" value="1"/>
</dbReference>
<keyword evidence="4" id="KW-0479">Metal-binding</keyword>
<dbReference type="InterPro" id="IPR026590">
    <property type="entry name" value="Ssirtuin_cat_dom"/>
</dbReference>
<sequence>MAHNGVATCAIRDASELSSFHRCLEQSTSIVALIGAGLSAPSGLSTFSSPEGIWTTYDAHSLATPEAFDIHPHRVWQFYARRRYEALQAHPNAGHVALAEASKRIPGLITLSQNVDGLCERAGHPPKQLVSLHGTLFESQCSNRKGCGYLRDDFIDAFTSTPAAAGSRMENQWSDGELDLAHTTSKMPACPQCGRLLRPGVVWYGEMLNDDTLSRIRQTFSKPEGIDVMLVIGTSAEVYPAAGYINVARARGARLCIVNIDTTLRLRAELREGDWFFEGDASRILPMLMEPLITNAYDHTAGGMRD</sequence>
<dbReference type="GO" id="GO:0070403">
    <property type="term" value="F:NAD+ binding"/>
    <property type="evidence" value="ECO:0007669"/>
    <property type="project" value="InterPro"/>
</dbReference>
<evidence type="ECO:0000313" key="7">
    <source>
        <dbReference type="Proteomes" id="UP000225277"/>
    </source>
</evidence>
<dbReference type="InterPro" id="IPR026591">
    <property type="entry name" value="Sirtuin_cat_small_dom_sf"/>
</dbReference>
<dbReference type="RefSeq" id="XP_023627747.1">
    <property type="nucleotide sequence ID" value="XM_023771979.1"/>
</dbReference>
<keyword evidence="4" id="KW-0862">Zinc</keyword>
<dbReference type="Gene3D" id="3.40.50.1220">
    <property type="entry name" value="TPP-binding domain"/>
    <property type="match status" value="1"/>
</dbReference>
<evidence type="ECO:0000313" key="6">
    <source>
        <dbReference type="EMBL" id="CZT20858.1"/>
    </source>
</evidence>
<dbReference type="PANTHER" id="PTHR11085:SF10">
    <property type="entry name" value="NAD-DEPENDENT PROTEIN DEACYLASE SIRTUIN-5, MITOCHONDRIAL-RELATED"/>
    <property type="match status" value="1"/>
</dbReference>
<proteinExistence type="inferred from homology"/>
<gene>
    <name evidence="6" type="ORF">RCC_06718</name>
</gene>
<evidence type="ECO:0000256" key="4">
    <source>
        <dbReference type="PROSITE-ProRule" id="PRU00236"/>
    </source>
</evidence>
<accession>A0A2D3UZD7</accession>
<feature type="binding site" evidence="4">
    <location>
        <position position="141"/>
    </location>
    <ligand>
        <name>Zn(2+)</name>
        <dbReference type="ChEBI" id="CHEBI:29105"/>
    </ligand>
</feature>
<dbReference type="AlphaFoldDB" id="A0A2D3UZD7"/>
<dbReference type="Proteomes" id="UP000225277">
    <property type="component" value="Unassembled WGS sequence"/>
</dbReference>
<reference evidence="6 7" key="1">
    <citation type="submission" date="2016-03" db="EMBL/GenBank/DDBJ databases">
        <authorList>
            <person name="Ploux O."/>
        </authorList>
    </citation>
    <scope>NUCLEOTIDE SEQUENCE [LARGE SCALE GENOMIC DNA]</scope>
    <source>
        <strain evidence="6 7">URUG2</strain>
    </source>
</reference>
<protein>
    <submittedName>
        <fullName evidence="6">Related to SIR2 family histone deacetylase</fullName>
    </submittedName>
</protein>
<dbReference type="InterPro" id="IPR050134">
    <property type="entry name" value="NAD-dep_sirtuin_deacylases"/>
</dbReference>
<feature type="active site" description="Proton acceptor" evidence="4">
    <location>
        <position position="133"/>
    </location>
</feature>
<keyword evidence="2" id="KW-0808">Transferase</keyword>
<feature type="binding site" evidence="4">
    <location>
        <position position="147"/>
    </location>
    <ligand>
        <name>Zn(2+)</name>
        <dbReference type="ChEBI" id="CHEBI:29105"/>
    </ligand>
</feature>
<dbReference type="InterPro" id="IPR003000">
    <property type="entry name" value="Sirtuin"/>
</dbReference>
<organism evidence="6 7">
    <name type="scientific">Ramularia collo-cygni</name>
    <dbReference type="NCBI Taxonomy" id="112498"/>
    <lineage>
        <taxon>Eukaryota</taxon>
        <taxon>Fungi</taxon>
        <taxon>Dikarya</taxon>
        <taxon>Ascomycota</taxon>
        <taxon>Pezizomycotina</taxon>
        <taxon>Dothideomycetes</taxon>
        <taxon>Dothideomycetidae</taxon>
        <taxon>Mycosphaerellales</taxon>
        <taxon>Mycosphaerellaceae</taxon>
        <taxon>Ramularia</taxon>
    </lineage>
</organism>
<dbReference type="GeneID" id="35601849"/>
<dbReference type="Gene3D" id="3.30.1600.10">
    <property type="entry name" value="SIR2/SIRT2 'Small Domain"/>
    <property type="match status" value="1"/>
</dbReference>
<evidence type="ECO:0000259" key="5">
    <source>
        <dbReference type="PROSITE" id="PS50305"/>
    </source>
</evidence>
<dbReference type="STRING" id="112498.A0A2D3UZD7"/>
<name>A0A2D3UZD7_9PEZI</name>
<keyword evidence="7" id="KW-1185">Reference proteome</keyword>
<comment type="similarity">
    <text evidence="1">Belongs to the sirtuin family. Class I subfamily.</text>
</comment>
<evidence type="ECO:0000256" key="3">
    <source>
        <dbReference type="ARBA" id="ARBA00023027"/>
    </source>
</evidence>
<dbReference type="SUPFAM" id="SSF52467">
    <property type="entry name" value="DHS-like NAD/FAD-binding domain"/>
    <property type="match status" value="1"/>
</dbReference>